<sequence>MTAQRNLPIAAVLQLQHKRNDRFESYPPARAV</sequence>
<reference evidence="1 2" key="1">
    <citation type="submission" date="2015-02" db="EMBL/GenBank/DDBJ databases">
        <title>Draft genome sequences of ten Microbacterium spp. with emphasis on heavy metal contaminated environments.</title>
        <authorList>
            <person name="Corretto E."/>
        </authorList>
    </citation>
    <scope>NUCLEOTIDE SEQUENCE [LARGE SCALE GENOMIC DNA]</scope>
    <source>
        <strain evidence="1 2">BEL163</strain>
    </source>
</reference>
<evidence type="ECO:0000313" key="2">
    <source>
        <dbReference type="Proteomes" id="UP000033725"/>
    </source>
</evidence>
<organism evidence="1 2">
    <name type="scientific">Microbacterium oxydans</name>
    <dbReference type="NCBI Taxonomy" id="82380"/>
    <lineage>
        <taxon>Bacteria</taxon>
        <taxon>Bacillati</taxon>
        <taxon>Actinomycetota</taxon>
        <taxon>Actinomycetes</taxon>
        <taxon>Micrococcales</taxon>
        <taxon>Microbacteriaceae</taxon>
        <taxon>Microbacterium</taxon>
    </lineage>
</organism>
<comment type="caution">
    <text evidence="1">The sequence shown here is derived from an EMBL/GenBank/DDBJ whole genome shotgun (WGS) entry which is preliminary data.</text>
</comment>
<accession>A0A0F0KM86</accession>
<dbReference type="PATRIC" id="fig|82380.10.peg.2266"/>
<name>A0A0F0KM86_9MICO</name>
<dbReference type="AlphaFoldDB" id="A0A0F0KM86"/>
<dbReference type="Proteomes" id="UP000033725">
    <property type="component" value="Unassembled WGS sequence"/>
</dbReference>
<gene>
    <name evidence="1" type="ORF">RN51_02254</name>
</gene>
<evidence type="ECO:0000313" key="1">
    <source>
        <dbReference type="EMBL" id="KJL21240.1"/>
    </source>
</evidence>
<dbReference type="EMBL" id="JYIV01000027">
    <property type="protein sequence ID" value="KJL21240.1"/>
    <property type="molecule type" value="Genomic_DNA"/>
</dbReference>
<proteinExistence type="predicted"/>
<protein>
    <submittedName>
        <fullName evidence="1">Uncharacterized protein</fullName>
    </submittedName>
</protein>